<dbReference type="PROSITE" id="PS51819">
    <property type="entry name" value="VOC"/>
    <property type="match status" value="1"/>
</dbReference>
<dbReference type="GO" id="GO:0016829">
    <property type="term" value="F:lyase activity"/>
    <property type="evidence" value="ECO:0007669"/>
    <property type="project" value="UniProtKB-KW"/>
</dbReference>
<dbReference type="EMBL" id="KQ241597">
    <property type="protein sequence ID" value="KNC87871.1"/>
    <property type="molecule type" value="Genomic_DNA"/>
</dbReference>
<sequence>MVNSIANVALVVKDYDEAKDFYINKLGFTLVEDTTLSPEKRWVVIRPRGAEANTSTCLLLAKAVGDEQLACVGNQAGGRVMLFLNTDNFWEDYHEMKEKGVEFLEEPRVESYATVVVFKDLYGNKWDFIQRK</sequence>
<reference evidence="2 3" key="1">
    <citation type="submission" date="2011-02" db="EMBL/GenBank/DDBJ databases">
        <title>The Genome Sequence of Sphaeroforma arctica JP610.</title>
        <authorList>
            <consortium name="The Broad Institute Genome Sequencing Platform"/>
            <person name="Russ C."/>
            <person name="Cuomo C."/>
            <person name="Young S.K."/>
            <person name="Zeng Q."/>
            <person name="Gargeya S."/>
            <person name="Alvarado L."/>
            <person name="Berlin A."/>
            <person name="Chapman S.B."/>
            <person name="Chen Z."/>
            <person name="Freedman E."/>
            <person name="Gellesch M."/>
            <person name="Goldberg J."/>
            <person name="Griggs A."/>
            <person name="Gujja S."/>
            <person name="Heilman E."/>
            <person name="Heiman D."/>
            <person name="Howarth C."/>
            <person name="Mehta T."/>
            <person name="Neiman D."/>
            <person name="Pearson M."/>
            <person name="Roberts A."/>
            <person name="Saif S."/>
            <person name="Shea T."/>
            <person name="Shenoy N."/>
            <person name="Sisk P."/>
            <person name="Stolte C."/>
            <person name="Sykes S."/>
            <person name="White J."/>
            <person name="Yandava C."/>
            <person name="Burger G."/>
            <person name="Gray M.W."/>
            <person name="Holland P.W.H."/>
            <person name="King N."/>
            <person name="Lang F.B.F."/>
            <person name="Roger A.J."/>
            <person name="Ruiz-Trillo I."/>
            <person name="Haas B."/>
            <person name="Nusbaum C."/>
            <person name="Birren B."/>
        </authorList>
    </citation>
    <scope>NUCLEOTIDE SEQUENCE [LARGE SCALE GENOMIC DNA]</scope>
    <source>
        <strain evidence="2 3">JP610</strain>
    </source>
</reference>
<dbReference type="Gene3D" id="3.10.180.10">
    <property type="entry name" value="2,3-Dihydroxybiphenyl 1,2-Dioxygenase, domain 1"/>
    <property type="match status" value="1"/>
</dbReference>
<dbReference type="PANTHER" id="PTHR36437">
    <property type="entry name" value="GLYOXALASE/BLEOMYCIN RESISTANCE PROTEIN/DIOXYGENASE"/>
    <property type="match status" value="1"/>
</dbReference>
<dbReference type="PANTHER" id="PTHR36437:SF2">
    <property type="entry name" value="GLYOXALASE_BLEOMYCIN RESISTANCE PROTEIN_DIOXYGENASE"/>
    <property type="match status" value="1"/>
</dbReference>
<gene>
    <name evidence="2" type="ORF">SARC_00005</name>
</gene>
<dbReference type="eggNOG" id="ENOG502TADZ">
    <property type="taxonomic scope" value="Eukaryota"/>
</dbReference>
<protein>
    <submittedName>
        <fullName evidence="2">Lactoylglutathione lyase</fullName>
    </submittedName>
</protein>
<dbReference type="OrthoDB" id="10261104at2759"/>
<evidence type="ECO:0000313" key="2">
    <source>
        <dbReference type="EMBL" id="KNC87871.1"/>
    </source>
</evidence>
<dbReference type="InterPro" id="IPR004360">
    <property type="entry name" value="Glyas_Fos-R_dOase_dom"/>
</dbReference>
<feature type="domain" description="VOC" evidence="1">
    <location>
        <begin position="4"/>
        <end position="131"/>
    </location>
</feature>
<dbReference type="Proteomes" id="UP000054560">
    <property type="component" value="Unassembled WGS sequence"/>
</dbReference>
<dbReference type="GeneID" id="25900509"/>
<dbReference type="AlphaFoldDB" id="A0A0L0GGA3"/>
<dbReference type="RefSeq" id="XP_014161773.1">
    <property type="nucleotide sequence ID" value="XM_014306298.1"/>
</dbReference>
<dbReference type="InterPro" id="IPR037523">
    <property type="entry name" value="VOC_core"/>
</dbReference>
<accession>A0A0L0GGA3</accession>
<keyword evidence="3" id="KW-1185">Reference proteome</keyword>
<organism evidence="2 3">
    <name type="scientific">Sphaeroforma arctica JP610</name>
    <dbReference type="NCBI Taxonomy" id="667725"/>
    <lineage>
        <taxon>Eukaryota</taxon>
        <taxon>Ichthyosporea</taxon>
        <taxon>Ichthyophonida</taxon>
        <taxon>Sphaeroforma</taxon>
    </lineage>
</organism>
<name>A0A0L0GGA3_9EUKA</name>
<dbReference type="InterPro" id="IPR029068">
    <property type="entry name" value="Glyas_Bleomycin-R_OHBP_Dase"/>
</dbReference>
<evidence type="ECO:0000259" key="1">
    <source>
        <dbReference type="PROSITE" id="PS51819"/>
    </source>
</evidence>
<evidence type="ECO:0000313" key="3">
    <source>
        <dbReference type="Proteomes" id="UP000054560"/>
    </source>
</evidence>
<dbReference type="SUPFAM" id="SSF54593">
    <property type="entry name" value="Glyoxalase/Bleomycin resistance protein/Dihydroxybiphenyl dioxygenase"/>
    <property type="match status" value="1"/>
</dbReference>
<keyword evidence="2" id="KW-0456">Lyase</keyword>
<proteinExistence type="predicted"/>
<dbReference type="Pfam" id="PF00903">
    <property type="entry name" value="Glyoxalase"/>
    <property type="match status" value="1"/>
</dbReference>